<dbReference type="EMBL" id="SEOO01000058">
    <property type="protein sequence ID" value="RYM06464.1"/>
    <property type="molecule type" value="Genomic_DNA"/>
</dbReference>
<keyword evidence="1" id="KW-0732">Signal</keyword>
<evidence type="ECO:0000313" key="3">
    <source>
        <dbReference type="Proteomes" id="UP000291572"/>
    </source>
</evidence>
<dbReference type="InterPro" id="IPR036909">
    <property type="entry name" value="Cyt_c-like_dom_sf"/>
</dbReference>
<dbReference type="OrthoDB" id="9789237at2"/>
<name>A0A8G1ZCJ2_9SPHN</name>
<sequence length="107" mass="11315">MRRGLFLIALAVLGGAAMARPRTYTLPTDIVPARLAGPQAEIVVNNCAGCHSLDYITTQPPAKGSQFWRDAINKMATVYGAPVDPADVDALTVALQNAVPTDQGDNH</sequence>
<protein>
    <submittedName>
        <fullName evidence="2">Cytochrome C</fullName>
    </submittedName>
</protein>
<evidence type="ECO:0000256" key="1">
    <source>
        <dbReference type="SAM" id="SignalP"/>
    </source>
</evidence>
<dbReference type="GO" id="GO:0020037">
    <property type="term" value="F:heme binding"/>
    <property type="evidence" value="ECO:0007669"/>
    <property type="project" value="InterPro"/>
</dbReference>
<dbReference type="Proteomes" id="UP000291572">
    <property type="component" value="Unassembled WGS sequence"/>
</dbReference>
<gene>
    <name evidence="2" type="ORF">EWH12_20065</name>
</gene>
<reference evidence="2 3" key="1">
    <citation type="submission" date="2019-02" db="EMBL/GenBank/DDBJ databases">
        <authorList>
            <person name="Feng G."/>
        </authorList>
    </citation>
    <scope>NUCLEOTIDE SEQUENCE [LARGE SCALE GENOMIC DNA]</scope>
    <source>
        <strain evidence="2 3">CCTCC AB 2011146</strain>
    </source>
</reference>
<dbReference type="SUPFAM" id="SSF46626">
    <property type="entry name" value="Cytochrome c"/>
    <property type="match status" value="1"/>
</dbReference>
<dbReference type="GO" id="GO:0009055">
    <property type="term" value="F:electron transfer activity"/>
    <property type="evidence" value="ECO:0007669"/>
    <property type="project" value="InterPro"/>
</dbReference>
<organism evidence="2 3">
    <name type="scientific">Sphingobium cupriresistens</name>
    <dbReference type="NCBI Taxonomy" id="1132417"/>
    <lineage>
        <taxon>Bacteria</taxon>
        <taxon>Pseudomonadati</taxon>
        <taxon>Pseudomonadota</taxon>
        <taxon>Alphaproteobacteria</taxon>
        <taxon>Sphingomonadales</taxon>
        <taxon>Sphingomonadaceae</taxon>
        <taxon>Sphingobium</taxon>
    </lineage>
</organism>
<proteinExistence type="predicted"/>
<accession>A0A8G1ZCJ2</accession>
<feature type="signal peptide" evidence="1">
    <location>
        <begin position="1"/>
        <end position="19"/>
    </location>
</feature>
<dbReference type="RefSeq" id="WP_129927615.1">
    <property type="nucleotide sequence ID" value="NZ_SEOO01000058.1"/>
</dbReference>
<comment type="caution">
    <text evidence="2">The sequence shown here is derived from an EMBL/GenBank/DDBJ whole genome shotgun (WGS) entry which is preliminary data.</text>
</comment>
<dbReference type="AlphaFoldDB" id="A0A8G1ZCJ2"/>
<dbReference type="Gene3D" id="1.10.760.10">
    <property type="entry name" value="Cytochrome c-like domain"/>
    <property type="match status" value="1"/>
</dbReference>
<feature type="chain" id="PRO_5034255425" evidence="1">
    <location>
        <begin position="20"/>
        <end position="107"/>
    </location>
</feature>
<evidence type="ECO:0000313" key="2">
    <source>
        <dbReference type="EMBL" id="RYM06464.1"/>
    </source>
</evidence>